<protein>
    <submittedName>
        <fullName evidence="1 2">Uncharacterized protein</fullName>
    </submittedName>
</protein>
<dbReference type="PANTHER" id="PTHR46409">
    <property type="entry name" value="HTH PSQ-TYPE DOMAIN-CONTAINING PROTEIN"/>
    <property type="match status" value="1"/>
</dbReference>
<dbReference type="InParanoid" id="T1F7A8"/>
<reference evidence="1 3" key="2">
    <citation type="journal article" date="2013" name="Nature">
        <title>Insights into bilaterian evolution from three spiralian genomes.</title>
        <authorList>
            <person name="Simakov O."/>
            <person name="Marletaz F."/>
            <person name="Cho S.J."/>
            <person name="Edsinger-Gonzales E."/>
            <person name="Havlak P."/>
            <person name="Hellsten U."/>
            <person name="Kuo D.H."/>
            <person name="Larsson T."/>
            <person name="Lv J."/>
            <person name="Arendt D."/>
            <person name="Savage R."/>
            <person name="Osoegawa K."/>
            <person name="de Jong P."/>
            <person name="Grimwood J."/>
            <person name="Chapman J.A."/>
            <person name="Shapiro H."/>
            <person name="Aerts A."/>
            <person name="Otillar R.P."/>
            <person name="Terry A.Y."/>
            <person name="Boore J.L."/>
            <person name="Grigoriev I.V."/>
            <person name="Lindberg D.R."/>
            <person name="Seaver E.C."/>
            <person name="Weisblat D.A."/>
            <person name="Putnam N.H."/>
            <person name="Rokhsar D.S."/>
        </authorList>
    </citation>
    <scope>NUCLEOTIDE SEQUENCE</scope>
</reference>
<dbReference type="Proteomes" id="UP000015101">
    <property type="component" value="Unassembled WGS sequence"/>
</dbReference>
<dbReference type="AlphaFoldDB" id="T1F7A8"/>
<dbReference type="HOGENOM" id="CLU_1130136_0_0_1"/>
<evidence type="ECO:0000313" key="1">
    <source>
        <dbReference type="EMBL" id="ESO02999.1"/>
    </source>
</evidence>
<dbReference type="EnsemblMetazoa" id="HelroT173841">
    <property type="protein sequence ID" value="HelroP173841"/>
    <property type="gene ID" value="HelroG173841"/>
</dbReference>
<accession>T1F7A8</accession>
<dbReference type="EMBL" id="AMQM01004743">
    <property type="status" value="NOT_ANNOTATED_CDS"/>
    <property type="molecule type" value="Genomic_DNA"/>
</dbReference>
<reference evidence="2" key="3">
    <citation type="submission" date="2015-06" db="UniProtKB">
        <authorList>
            <consortium name="EnsemblMetazoa"/>
        </authorList>
    </citation>
    <scope>IDENTIFICATION</scope>
</reference>
<proteinExistence type="predicted"/>
<name>T1F7A8_HELRO</name>
<reference evidence="3" key="1">
    <citation type="submission" date="2012-12" db="EMBL/GenBank/DDBJ databases">
        <authorList>
            <person name="Hellsten U."/>
            <person name="Grimwood J."/>
            <person name="Chapman J.A."/>
            <person name="Shapiro H."/>
            <person name="Aerts A."/>
            <person name="Otillar R.P."/>
            <person name="Terry A.Y."/>
            <person name="Boore J.L."/>
            <person name="Simakov O."/>
            <person name="Marletaz F."/>
            <person name="Cho S.-J."/>
            <person name="Edsinger-Gonzales E."/>
            <person name="Havlak P."/>
            <person name="Kuo D.-H."/>
            <person name="Larsson T."/>
            <person name="Lv J."/>
            <person name="Arendt D."/>
            <person name="Savage R."/>
            <person name="Osoegawa K."/>
            <person name="de Jong P."/>
            <person name="Lindberg D.R."/>
            <person name="Seaver E.C."/>
            <person name="Weisblat D.A."/>
            <person name="Putnam N.H."/>
            <person name="Grigoriev I.V."/>
            <person name="Rokhsar D.S."/>
        </authorList>
    </citation>
    <scope>NUCLEOTIDE SEQUENCE</scope>
</reference>
<dbReference type="PANTHER" id="PTHR46409:SF1">
    <property type="entry name" value="HTH PSQ-TYPE DOMAIN-CONTAINING PROTEIN"/>
    <property type="match status" value="1"/>
</dbReference>
<dbReference type="OrthoDB" id="7986506at2759"/>
<evidence type="ECO:0000313" key="3">
    <source>
        <dbReference type="Proteomes" id="UP000015101"/>
    </source>
</evidence>
<dbReference type="EMBL" id="KB096676">
    <property type="protein sequence ID" value="ESO02999.1"/>
    <property type="molecule type" value="Genomic_DNA"/>
</dbReference>
<evidence type="ECO:0000313" key="2">
    <source>
        <dbReference type="EnsemblMetazoa" id="HelroP173841"/>
    </source>
</evidence>
<dbReference type="RefSeq" id="XP_009018692.1">
    <property type="nucleotide sequence ID" value="XM_009020444.1"/>
</dbReference>
<dbReference type="KEGG" id="hro:HELRODRAFT_173841"/>
<keyword evidence="3" id="KW-1185">Reference proteome</keyword>
<gene>
    <name evidence="2" type="primary">20204707</name>
    <name evidence="1" type="ORF">HELRODRAFT_173841</name>
</gene>
<sequence>MPNNNHGTTEQECNYLVCYYFQRLGMQNTEFMLEPKKLRRQRIFWRGKFLESRVKKASGLRCIGFDGRIDEIRLLAIAVFLCTNVNTGKHNGVIRLLGTALNRPLQWLICMSHLNELPFCAIFTKLDGTISGLTAFRRNIGSRLNFDLKGLIIINFKAVPEGKDNAVEQDLNFLASAFPESIYQARWLTFANRVLSLYNGTENLSEEMLKIVSFIVQVYAPSWFNIVEMVPEICFTWFDAYPTVYW</sequence>
<dbReference type="CTD" id="20204707"/>
<dbReference type="GeneID" id="20204707"/>
<organism evidence="2 3">
    <name type="scientific">Helobdella robusta</name>
    <name type="common">Californian leech</name>
    <dbReference type="NCBI Taxonomy" id="6412"/>
    <lineage>
        <taxon>Eukaryota</taxon>
        <taxon>Metazoa</taxon>
        <taxon>Spiralia</taxon>
        <taxon>Lophotrochozoa</taxon>
        <taxon>Annelida</taxon>
        <taxon>Clitellata</taxon>
        <taxon>Hirudinea</taxon>
        <taxon>Rhynchobdellida</taxon>
        <taxon>Glossiphoniidae</taxon>
        <taxon>Helobdella</taxon>
    </lineage>
</organism>